<dbReference type="STRING" id="1227739.Hsw_2434"/>
<sequence length="266" mass="30163">MNYRILFWLLPGLLSACTPDTPATEQPTQDPAAVGTVEAPTDAAADTLATLHWESEMCTYTGRYDTRKYTAQQLTDTHDLLRGGQLSTSATVFRPEDIAKLSVDTLEAEYTKVLAHIKGLQPVPDAPWRELKRRKLQEINDQYRATKLTILGYANPSLLVNSTYPAACKTYVRGLAANNDSMIIASWQQLVREQQKNNSIPESLQEQFQQEATAPNWHEYAQVALISFGWWNCVNKTIRSAEPTEKMYRQYEQLFVHVESECEDVD</sequence>
<gene>
    <name evidence="1" type="ORF">Hsw_2434</name>
</gene>
<dbReference type="EMBL" id="CP007145">
    <property type="protein sequence ID" value="AHJ98029.1"/>
    <property type="molecule type" value="Genomic_DNA"/>
</dbReference>
<keyword evidence="2" id="KW-1185">Reference proteome</keyword>
<dbReference type="AlphaFoldDB" id="W8EY58"/>
<dbReference type="PATRIC" id="fig|1227739.3.peg.2630"/>
<dbReference type="eggNOG" id="ENOG5032SC3">
    <property type="taxonomic scope" value="Bacteria"/>
</dbReference>
<dbReference type="Proteomes" id="UP000019423">
    <property type="component" value="Chromosome"/>
</dbReference>
<accession>W8EY58</accession>
<dbReference type="KEGG" id="hsw:Hsw_2434"/>
<protein>
    <submittedName>
        <fullName evidence="1">Uncharacterized protein</fullName>
    </submittedName>
</protein>
<dbReference type="OrthoDB" id="1362060at2"/>
<dbReference type="HOGENOM" id="CLU_096365_0_0_10"/>
<reference evidence="1 2" key="1">
    <citation type="submission" date="2014-01" db="EMBL/GenBank/DDBJ databases">
        <title>Complete genome sequence of ionizing-radiation resistance bacterium Hymenobacter swuensis DY53.</title>
        <authorList>
            <person name="Jung J.-H."/>
            <person name="Jeong S.-W."/>
            <person name="Joe M.-H."/>
            <person name="Cho y.-j."/>
            <person name="Kim M.-K."/>
            <person name="Lim S.-Y."/>
        </authorList>
    </citation>
    <scope>NUCLEOTIDE SEQUENCE [LARGE SCALE GENOMIC DNA]</scope>
    <source>
        <strain evidence="1 2">DY53</strain>
    </source>
</reference>
<dbReference type="PROSITE" id="PS51257">
    <property type="entry name" value="PROKAR_LIPOPROTEIN"/>
    <property type="match status" value="1"/>
</dbReference>
<evidence type="ECO:0000313" key="1">
    <source>
        <dbReference type="EMBL" id="AHJ98029.1"/>
    </source>
</evidence>
<organism evidence="1 2">
    <name type="scientific">Hymenobacter swuensis DY53</name>
    <dbReference type="NCBI Taxonomy" id="1227739"/>
    <lineage>
        <taxon>Bacteria</taxon>
        <taxon>Pseudomonadati</taxon>
        <taxon>Bacteroidota</taxon>
        <taxon>Cytophagia</taxon>
        <taxon>Cytophagales</taxon>
        <taxon>Hymenobacteraceae</taxon>
        <taxon>Hymenobacter</taxon>
    </lineage>
</organism>
<name>W8EY58_9BACT</name>
<proteinExistence type="predicted"/>
<evidence type="ECO:0000313" key="2">
    <source>
        <dbReference type="Proteomes" id="UP000019423"/>
    </source>
</evidence>
<dbReference type="RefSeq" id="WP_044002308.1">
    <property type="nucleotide sequence ID" value="NZ_CP007145.1"/>
</dbReference>